<keyword evidence="2" id="KW-1185">Reference proteome</keyword>
<dbReference type="AlphaFoldDB" id="A0A1Z4LYJ0"/>
<sequence>MLVHFRQRIGIELVNRINQKMVKEMLEGSSTPVKKKN</sequence>
<proteinExistence type="predicted"/>
<organism evidence="1 2">
    <name type="scientific">Calothrix parasitica NIES-267</name>
    <dbReference type="NCBI Taxonomy" id="1973488"/>
    <lineage>
        <taxon>Bacteria</taxon>
        <taxon>Bacillati</taxon>
        <taxon>Cyanobacteriota</taxon>
        <taxon>Cyanophyceae</taxon>
        <taxon>Nostocales</taxon>
        <taxon>Calotrichaceae</taxon>
        <taxon>Calothrix</taxon>
    </lineage>
</organism>
<dbReference type="EMBL" id="AP018227">
    <property type="protein sequence ID" value="BAY86315.1"/>
    <property type="molecule type" value="Genomic_DNA"/>
</dbReference>
<reference evidence="1 2" key="1">
    <citation type="submission" date="2017-06" db="EMBL/GenBank/DDBJ databases">
        <title>Genome sequencing of cyanobaciteial culture collection at National Institute for Environmental Studies (NIES).</title>
        <authorList>
            <person name="Hirose Y."/>
            <person name="Shimura Y."/>
            <person name="Fujisawa T."/>
            <person name="Nakamura Y."/>
            <person name="Kawachi M."/>
        </authorList>
    </citation>
    <scope>NUCLEOTIDE SEQUENCE [LARGE SCALE GENOMIC DNA]</scope>
    <source>
        <strain evidence="1 2">NIES-267</strain>
    </source>
</reference>
<evidence type="ECO:0000313" key="1">
    <source>
        <dbReference type="EMBL" id="BAY86315.1"/>
    </source>
</evidence>
<dbReference type="Proteomes" id="UP000218418">
    <property type="component" value="Chromosome"/>
</dbReference>
<gene>
    <name evidence="1" type="ORF">NIES267_58210</name>
</gene>
<name>A0A1Z4LYJ0_9CYAN</name>
<accession>A0A1Z4LYJ0</accession>
<protein>
    <submittedName>
        <fullName evidence="1">Uncharacterized protein</fullName>
    </submittedName>
</protein>
<evidence type="ECO:0000313" key="2">
    <source>
        <dbReference type="Proteomes" id="UP000218418"/>
    </source>
</evidence>